<dbReference type="InterPro" id="IPR037294">
    <property type="entry name" value="ABC_BtuC-like"/>
</dbReference>
<sequence length="339" mass="35006">MIEKKTTSWLSIKWAGLLLGSLLLLLIFCCSIVYGATPTGWDDAISSIVRYDESVNEQIVVRTTRIPRALMAASIGASLAVAGSVMQAVTRNPLASPSILGINGGASFAVVFAITVLHVGQQGALVWISFAGAAFGAASVYTMGAMGRGGLSPLKIVMAGAAMSALFMSFTQGLLAGNESGLQDVLFWLAGSVAGRPIELLTAVIPYMTAGWLGSLLLARHLNILASGEETAKGLGQRTTAVKLAAGAIVVLLAGSAVAVAGPIGFIGIVIPCIARFFAGTDYRWSIPYCAILGAALLLSADLAARFIIMPEEVPVGVMTAVIGTPFFIYIARKGGVKA</sequence>
<dbReference type="InterPro" id="IPR000522">
    <property type="entry name" value="ABC_transptr_permease_BtuC"/>
</dbReference>
<keyword evidence="4" id="KW-1003">Cell membrane</keyword>
<organism evidence="9 10">
    <name type="scientific">Cohnella faecalis</name>
    <dbReference type="NCBI Taxonomy" id="2315694"/>
    <lineage>
        <taxon>Bacteria</taxon>
        <taxon>Bacillati</taxon>
        <taxon>Bacillota</taxon>
        <taxon>Bacilli</taxon>
        <taxon>Bacillales</taxon>
        <taxon>Paenibacillaceae</taxon>
        <taxon>Cohnella</taxon>
    </lineage>
</organism>
<evidence type="ECO:0000256" key="7">
    <source>
        <dbReference type="ARBA" id="ARBA00023136"/>
    </source>
</evidence>
<evidence type="ECO:0000313" key="10">
    <source>
        <dbReference type="Proteomes" id="UP000266340"/>
    </source>
</evidence>
<evidence type="ECO:0000256" key="6">
    <source>
        <dbReference type="ARBA" id="ARBA00022989"/>
    </source>
</evidence>
<comment type="similarity">
    <text evidence="2">Belongs to the binding-protein-dependent transport system permease family. FecCD subfamily.</text>
</comment>
<dbReference type="Proteomes" id="UP000266340">
    <property type="component" value="Unassembled WGS sequence"/>
</dbReference>
<evidence type="ECO:0000256" key="3">
    <source>
        <dbReference type="ARBA" id="ARBA00022448"/>
    </source>
</evidence>
<evidence type="ECO:0000256" key="4">
    <source>
        <dbReference type="ARBA" id="ARBA00022475"/>
    </source>
</evidence>
<dbReference type="RefSeq" id="WP_119148043.1">
    <property type="nucleotide sequence ID" value="NZ_JBHSOV010000005.1"/>
</dbReference>
<evidence type="ECO:0000313" key="9">
    <source>
        <dbReference type="EMBL" id="RIE04843.1"/>
    </source>
</evidence>
<evidence type="ECO:0000256" key="2">
    <source>
        <dbReference type="ARBA" id="ARBA00007935"/>
    </source>
</evidence>
<feature type="transmembrane region" description="Helical" evidence="8">
    <location>
        <begin position="314"/>
        <end position="332"/>
    </location>
</feature>
<feature type="transmembrane region" description="Helical" evidence="8">
    <location>
        <begin position="100"/>
        <end position="119"/>
    </location>
</feature>
<dbReference type="OrthoDB" id="9811721at2"/>
<dbReference type="CDD" id="cd06550">
    <property type="entry name" value="TM_ABC_iron-siderophores_like"/>
    <property type="match status" value="1"/>
</dbReference>
<feature type="transmembrane region" description="Helical" evidence="8">
    <location>
        <begin position="69"/>
        <end position="88"/>
    </location>
</feature>
<dbReference type="SUPFAM" id="SSF81345">
    <property type="entry name" value="ABC transporter involved in vitamin B12 uptake, BtuC"/>
    <property type="match status" value="1"/>
</dbReference>
<dbReference type="Gene3D" id="1.10.3470.10">
    <property type="entry name" value="ABC transporter involved in vitamin B12 uptake, BtuC"/>
    <property type="match status" value="1"/>
</dbReference>
<dbReference type="FunFam" id="1.10.3470.10:FF:000001">
    <property type="entry name" value="Vitamin B12 ABC transporter permease BtuC"/>
    <property type="match status" value="1"/>
</dbReference>
<reference evidence="9 10" key="1">
    <citation type="submission" date="2018-09" db="EMBL/GenBank/DDBJ databases">
        <title>Cohnella cavernae sp. nov., isolated from a karst cave.</title>
        <authorList>
            <person name="Zhu H."/>
        </authorList>
    </citation>
    <scope>NUCLEOTIDE SEQUENCE [LARGE SCALE GENOMIC DNA]</scope>
    <source>
        <strain evidence="9 10">K2E09-144</strain>
    </source>
</reference>
<proteinExistence type="inferred from homology"/>
<feature type="transmembrane region" description="Helical" evidence="8">
    <location>
        <begin position="125"/>
        <end position="144"/>
    </location>
</feature>
<name>A0A398CQM8_9BACL</name>
<keyword evidence="5 8" id="KW-0812">Transmembrane</keyword>
<accession>A0A398CQM8</accession>
<dbReference type="Pfam" id="PF01032">
    <property type="entry name" value="FecCD"/>
    <property type="match status" value="1"/>
</dbReference>
<keyword evidence="7 8" id="KW-0472">Membrane</keyword>
<dbReference type="PANTHER" id="PTHR30472:SF65">
    <property type="entry name" value="SIDEROPHORE TRANSPORT SYSTEM PERMEASE PROTEIN YFIZ-RELATED"/>
    <property type="match status" value="1"/>
</dbReference>
<gene>
    <name evidence="9" type="ORF">D3H35_05090</name>
</gene>
<dbReference type="AlphaFoldDB" id="A0A398CQM8"/>
<dbReference type="PANTHER" id="PTHR30472">
    <property type="entry name" value="FERRIC ENTEROBACTIN TRANSPORT SYSTEM PERMEASE PROTEIN"/>
    <property type="match status" value="1"/>
</dbReference>
<keyword evidence="6 8" id="KW-1133">Transmembrane helix</keyword>
<evidence type="ECO:0000256" key="1">
    <source>
        <dbReference type="ARBA" id="ARBA00004651"/>
    </source>
</evidence>
<dbReference type="GO" id="GO:0033214">
    <property type="term" value="P:siderophore-iron import into cell"/>
    <property type="evidence" value="ECO:0007669"/>
    <property type="project" value="TreeGrafter"/>
</dbReference>
<dbReference type="GO" id="GO:0005886">
    <property type="term" value="C:plasma membrane"/>
    <property type="evidence" value="ECO:0007669"/>
    <property type="project" value="UniProtKB-SubCell"/>
</dbReference>
<feature type="transmembrane region" description="Helical" evidence="8">
    <location>
        <begin position="287"/>
        <end position="308"/>
    </location>
</feature>
<dbReference type="EMBL" id="QXJM01000023">
    <property type="protein sequence ID" value="RIE04843.1"/>
    <property type="molecule type" value="Genomic_DNA"/>
</dbReference>
<protein>
    <submittedName>
        <fullName evidence="9">Iron ABC transporter permease</fullName>
    </submittedName>
</protein>
<keyword evidence="10" id="KW-1185">Reference proteome</keyword>
<evidence type="ECO:0000256" key="5">
    <source>
        <dbReference type="ARBA" id="ARBA00022692"/>
    </source>
</evidence>
<dbReference type="GO" id="GO:0022857">
    <property type="term" value="F:transmembrane transporter activity"/>
    <property type="evidence" value="ECO:0007669"/>
    <property type="project" value="InterPro"/>
</dbReference>
<evidence type="ECO:0000256" key="8">
    <source>
        <dbReference type="SAM" id="Phobius"/>
    </source>
</evidence>
<keyword evidence="3" id="KW-0813">Transport</keyword>
<feature type="transmembrane region" description="Helical" evidence="8">
    <location>
        <begin position="156"/>
        <end position="177"/>
    </location>
</feature>
<comment type="subcellular location">
    <subcellularLocation>
        <location evidence="1">Cell membrane</location>
        <topology evidence="1">Multi-pass membrane protein</topology>
    </subcellularLocation>
</comment>
<comment type="caution">
    <text evidence="9">The sequence shown here is derived from an EMBL/GenBank/DDBJ whole genome shotgun (WGS) entry which is preliminary data.</text>
</comment>